<evidence type="ECO:0000313" key="1">
    <source>
        <dbReference type="EMBL" id="TKV90866.1"/>
    </source>
</evidence>
<protein>
    <submittedName>
        <fullName evidence="1">Uncharacterized protein</fullName>
    </submittedName>
</protein>
<evidence type="ECO:0000313" key="2">
    <source>
        <dbReference type="Proteomes" id="UP000298652"/>
    </source>
</evidence>
<name>A0A4U6T271_SETVI</name>
<dbReference type="Gramene" id="TKV90866">
    <property type="protein sequence ID" value="TKV90866"/>
    <property type="gene ID" value="SEVIR_9G057050v2"/>
</dbReference>
<dbReference type="Proteomes" id="UP000298652">
    <property type="component" value="Chromosome 9"/>
</dbReference>
<dbReference type="EMBL" id="CM016560">
    <property type="protein sequence ID" value="TKV90866.1"/>
    <property type="molecule type" value="Genomic_DNA"/>
</dbReference>
<sequence length="59" mass="6689">MACDLVTASFGLYMGICFTCCTADCYAPMAMSCVMHCLNLRLYSRVKATFRFMTNLYFS</sequence>
<reference evidence="1" key="1">
    <citation type="submission" date="2019-03" db="EMBL/GenBank/DDBJ databases">
        <title>WGS assembly of Setaria viridis.</title>
        <authorList>
            <person name="Huang P."/>
            <person name="Jenkins J."/>
            <person name="Grimwood J."/>
            <person name="Barry K."/>
            <person name="Healey A."/>
            <person name="Mamidi S."/>
            <person name="Sreedasyam A."/>
            <person name="Shu S."/>
            <person name="Feldman M."/>
            <person name="Wu J."/>
            <person name="Yu Y."/>
            <person name="Chen C."/>
            <person name="Johnson J."/>
            <person name="Rokhsar D."/>
            <person name="Baxter I."/>
            <person name="Schmutz J."/>
            <person name="Brutnell T."/>
            <person name="Kellogg E."/>
        </authorList>
    </citation>
    <scope>NUCLEOTIDE SEQUENCE [LARGE SCALE GENOMIC DNA]</scope>
</reference>
<dbReference type="AlphaFoldDB" id="A0A4U6T271"/>
<keyword evidence="2" id="KW-1185">Reference proteome</keyword>
<proteinExistence type="predicted"/>
<accession>A0A4U6T271</accession>
<organism evidence="1 2">
    <name type="scientific">Setaria viridis</name>
    <name type="common">Green bristlegrass</name>
    <name type="synonym">Setaria italica subsp. viridis</name>
    <dbReference type="NCBI Taxonomy" id="4556"/>
    <lineage>
        <taxon>Eukaryota</taxon>
        <taxon>Viridiplantae</taxon>
        <taxon>Streptophyta</taxon>
        <taxon>Embryophyta</taxon>
        <taxon>Tracheophyta</taxon>
        <taxon>Spermatophyta</taxon>
        <taxon>Magnoliopsida</taxon>
        <taxon>Liliopsida</taxon>
        <taxon>Poales</taxon>
        <taxon>Poaceae</taxon>
        <taxon>PACMAD clade</taxon>
        <taxon>Panicoideae</taxon>
        <taxon>Panicodae</taxon>
        <taxon>Paniceae</taxon>
        <taxon>Cenchrinae</taxon>
        <taxon>Setaria</taxon>
    </lineage>
</organism>
<gene>
    <name evidence="1" type="ORF">SEVIR_9G057050v2</name>
</gene>